<keyword evidence="7" id="KW-0408">Iron</keyword>
<dbReference type="PANTHER" id="PTHR47354:SF8">
    <property type="entry name" value="1,2-PHENYLACETYL-COA EPOXIDASE, SUBUNIT E"/>
    <property type="match status" value="1"/>
</dbReference>
<name>A0ABV2FLB9_9STRE</name>
<feature type="transmembrane region" description="Helical" evidence="9">
    <location>
        <begin position="7"/>
        <end position="29"/>
    </location>
</feature>
<comment type="caution">
    <text evidence="11">The sequence shown here is derived from an EMBL/GenBank/DDBJ whole genome shotgun (WGS) entry which is preliminary data.</text>
</comment>
<keyword evidence="3" id="KW-0001">2Fe-2S</keyword>
<dbReference type="InterPro" id="IPR039261">
    <property type="entry name" value="FNR_nucleotide-bd"/>
</dbReference>
<dbReference type="RefSeq" id="WP_354366413.1">
    <property type="nucleotide sequence ID" value="NZ_JBEPLO010000051.1"/>
</dbReference>
<dbReference type="InterPro" id="IPR017938">
    <property type="entry name" value="Riboflavin_synthase-like_b-brl"/>
</dbReference>
<dbReference type="Gene3D" id="3.40.50.80">
    <property type="entry name" value="Nucleotide-binding domain of ferredoxin-NADP reductase (FNR) module"/>
    <property type="match status" value="1"/>
</dbReference>
<evidence type="ECO:0000256" key="8">
    <source>
        <dbReference type="ARBA" id="ARBA00023014"/>
    </source>
</evidence>
<evidence type="ECO:0000256" key="2">
    <source>
        <dbReference type="ARBA" id="ARBA00022630"/>
    </source>
</evidence>
<keyword evidence="2" id="KW-0285">Flavoprotein</keyword>
<dbReference type="PANTHER" id="PTHR47354">
    <property type="entry name" value="NADH OXIDOREDUCTASE HCR"/>
    <property type="match status" value="1"/>
</dbReference>
<keyword evidence="6" id="KW-0560">Oxidoreductase</keyword>
<dbReference type="InterPro" id="IPR017927">
    <property type="entry name" value="FAD-bd_FR_type"/>
</dbReference>
<keyword evidence="5" id="KW-0274">FAD</keyword>
<evidence type="ECO:0000256" key="7">
    <source>
        <dbReference type="ARBA" id="ARBA00023004"/>
    </source>
</evidence>
<dbReference type="EMBL" id="JBEPLO010000051">
    <property type="protein sequence ID" value="MET3559311.1"/>
    <property type="molecule type" value="Genomic_DNA"/>
</dbReference>
<protein>
    <submittedName>
        <fullName evidence="11">Ferric reductase</fullName>
    </submittedName>
</protein>
<dbReference type="Proteomes" id="UP001549122">
    <property type="component" value="Unassembled WGS sequence"/>
</dbReference>
<evidence type="ECO:0000313" key="11">
    <source>
        <dbReference type="EMBL" id="MET3559311.1"/>
    </source>
</evidence>
<comment type="cofactor">
    <cofactor evidence="1">
        <name>FAD</name>
        <dbReference type="ChEBI" id="CHEBI:57692"/>
    </cofactor>
</comment>
<dbReference type="PROSITE" id="PS51384">
    <property type="entry name" value="FAD_FR"/>
    <property type="match status" value="1"/>
</dbReference>
<feature type="transmembrane region" description="Helical" evidence="9">
    <location>
        <begin position="41"/>
        <end position="60"/>
    </location>
</feature>
<keyword evidence="8" id="KW-0411">Iron-sulfur</keyword>
<keyword evidence="4" id="KW-0479">Metal-binding</keyword>
<gene>
    <name evidence="11" type="ORF">ABID29_002465</name>
</gene>
<dbReference type="Gene3D" id="2.40.30.10">
    <property type="entry name" value="Translation factors"/>
    <property type="match status" value="1"/>
</dbReference>
<keyword evidence="9" id="KW-1133">Transmembrane helix</keyword>
<dbReference type="SUPFAM" id="SSF63380">
    <property type="entry name" value="Riboflavin synthase domain-like"/>
    <property type="match status" value="1"/>
</dbReference>
<sequence length="429" mass="48120">MLNTHKFSVWIAWLTAVFLIPFPFIYTYVNGLEAMFESQKLGVAYGIIAYVWMLLAIYIGTRPRWIDRYIGLPAAYMIHGILSLVAILFSFFHKNMNPSFGLVQMTGNVAFMIFLSLALYSTVFMAGWLTSRVPVLGKLKRSLETVFKHEVSVWLHRLNILATFLIFVHVQLIDYIRANTSFMAVFWLTSVFVFGTYLYSKIKPTAKGYTSKLLSNRAIGDNIHELRIALPSKKLAKSIRPGDFVFISFPSYKGLTEPHPFSAVNHPAEDQGELVLAIRGDGDFTKGLQLVPAHAEVFVTAGYGMYQTVIDDQAPGKLIAISGGIGITPILSIIEGNQHIPTSVFYGASTPNNLLYQEKFAEWNKRDNFKSQLIIGPVPAADVVADLPENKKDVTVLISGPAVMARYWIKVLTKQGVPRGRIFYEEFGW</sequence>
<feature type="domain" description="FAD-binding FR-type" evidence="10">
    <location>
        <begin position="206"/>
        <end position="309"/>
    </location>
</feature>
<evidence type="ECO:0000256" key="9">
    <source>
        <dbReference type="SAM" id="Phobius"/>
    </source>
</evidence>
<feature type="transmembrane region" description="Helical" evidence="9">
    <location>
        <begin position="109"/>
        <end position="130"/>
    </location>
</feature>
<feature type="transmembrane region" description="Helical" evidence="9">
    <location>
        <begin position="69"/>
        <end position="89"/>
    </location>
</feature>
<evidence type="ECO:0000256" key="1">
    <source>
        <dbReference type="ARBA" id="ARBA00001974"/>
    </source>
</evidence>
<proteinExistence type="predicted"/>
<evidence type="ECO:0000256" key="6">
    <source>
        <dbReference type="ARBA" id="ARBA00023002"/>
    </source>
</evidence>
<evidence type="ECO:0000256" key="5">
    <source>
        <dbReference type="ARBA" id="ARBA00022827"/>
    </source>
</evidence>
<dbReference type="InterPro" id="IPR050415">
    <property type="entry name" value="MRET"/>
</dbReference>
<evidence type="ECO:0000313" key="12">
    <source>
        <dbReference type="Proteomes" id="UP001549122"/>
    </source>
</evidence>
<dbReference type="InterPro" id="IPR013112">
    <property type="entry name" value="FAD-bd_8"/>
</dbReference>
<keyword evidence="9" id="KW-0812">Transmembrane</keyword>
<evidence type="ECO:0000256" key="3">
    <source>
        <dbReference type="ARBA" id="ARBA00022714"/>
    </source>
</evidence>
<accession>A0ABV2FLB9</accession>
<dbReference type="Pfam" id="PF08022">
    <property type="entry name" value="FAD_binding_8"/>
    <property type="match status" value="1"/>
</dbReference>
<evidence type="ECO:0000259" key="10">
    <source>
        <dbReference type="PROSITE" id="PS51384"/>
    </source>
</evidence>
<dbReference type="SUPFAM" id="SSF52343">
    <property type="entry name" value="Ferredoxin reductase-like, C-terminal NADP-linked domain"/>
    <property type="match status" value="1"/>
</dbReference>
<keyword evidence="9" id="KW-0472">Membrane</keyword>
<reference evidence="11 12" key="1">
    <citation type="submission" date="2024-06" db="EMBL/GenBank/DDBJ databases">
        <title>Genomic Encyclopedia of Type Strains, Phase IV (KMG-IV): sequencing the most valuable type-strain genomes for metagenomic binning, comparative biology and taxonomic classification.</title>
        <authorList>
            <person name="Goeker M."/>
        </authorList>
    </citation>
    <scope>NUCLEOTIDE SEQUENCE [LARGE SCALE GENOMIC DNA]</scope>
    <source>
        <strain evidence="11 12">DSM 28303</strain>
    </source>
</reference>
<evidence type="ECO:0000256" key="4">
    <source>
        <dbReference type="ARBA" id="ARBA00022723"/>
    </source>
</evidence>
<feature type="transmembrane region" description="Helical" evidence="9">
    <location>
        <begin position="182"/>
        <end position="199"/>
    </location>
</feature>
<keyword evidence="12" id="KW-1185">Reference proteome</keyword>
<feature type="transmembrane region" description="Helical" evidence="9">
    <location>
        <begin position="151"/>
        <end position="170"/>
    </location>
</feature>
<organism evidence="11 12">
    <name type="scientific">Streptococcus rupicaprae</name>
    <dbReference type="NCBI Taxonomy" id="759619"/>
    <lineage>
        <taxon>Bacteria</taxon>
        <taxon>Bacillati</taxon>
        <taxon>Bacillota</taxon>
        <taxon>Bacilli</taxon>
        <taxon>Lactobacillales</taxon>
        <taxon>Streptococcaceae</taxon>
        <taxon>Streptococcus</taxon>
    </lineage>
</organism>